<dbReference type="Proteomes" id="UP001434883">
    <property type="component" value="Unassembled WGS sequence"/>
</dbReference>
<feature type="compositionally biased region" description="Polar residues" evidence="1">
    <location>
        <begin position="31"/>
        <end position="40"/>
    </location>
</feature>
<evidence type="ECO:0000313" key="3">
    <source>
        <dbReference type="Proteomes" id="UP001434883"/>
    </source>
</evidence>
<dbReference type="EMBL" id="JAHRIN010001260">
    <property type="protein sequence ID" value="MEQ2191787.1"/>
    <property type="molecule type" value="Genomic_DNA"/>
</dbReference>
<feature type="region of interest" description="Disordered" evidence="1">
    <location>
        <begin position="31"/>
        <end position="52"/>
    </location>
</feature>
<dbReference type="PANTHER" id="PTHR44099">
    <property type="entry name" value="RABCONNECTIN-3B, ISOFORM A"/>
    <property type="match status" value="1"/>
</dbReference>
<dbReference type="PANTHER" id="PTHR44099:SF3">
    <property type="entry name" value="WD REPEAT-CONTAINING PROTEIN 7"/>
    <property type="match status" value="1"/>
</dbReference>
<comment type="caution">
    <text evidence="2">The sequence shown here is derived from an EMBL/GenBank/DDBJ whole genome shotgun (WGS) entry which is preliminary data.</text>
</comment>
<evidence type="ECO:0000256" key="1">
    <source>
        <dbReference type="SAM" id="MobiDB-lite"/>
    </source>
</evidence>
<evidence type="ECO:0000313" key="2">
    <source>
        <dbReference type="EMBL" id="MEQ2191787.1"/>
    </source>
</evidence>
<protein>
    <submittedName>
        <fullName evidence="2">WD repeat-containing protein 7</fullName>
    </submittedName>
</protein>
<sequence>LQDRSVRRKIFHQRSRFGAELALELKTTYSPDSQNRTSLKTRPPEKTKGSHRVGRTVHSFYQFTIGTQKEGRLLCNGHYPEILVVDATSLEVLYSLVSKISPDWISSMSIIRSHRTQEDTVVAVSVTGILKVWMITAEVSKMQDLDPVFEEESKPIYCQGCQSISFCSFTQSSLLVVCSKYWRVFDAGDYSLLCSVPSDSDQSWTGGEFIAADKVIIWTEDGCSYIYKLPAR</sequence>
<gene>
    <name evidence="2" type="primary">WDR7_1</name>
    <name evidence="2" type="ORF">XENOCAPTIV_002583</name>
</gene>
<organism evidence="2 3">
    <name type="scientific">Xenoophorus captivus</name>
    <dbReference type="NCBI Taxonomy" id="1517983"/>
    <lineage>
        <taxon>Eukaryota</taxon>
        <taxon>Metazoa</taxon>
        <taxon>Chordata</taxon>
        <taxon>Craniata</taxon>
        <taxon>Vertebrata</taxon>
        <taxon>Euteleostomi</taxon>
        <taxon>Actinopterygii</taxon>
        <taxon>Neopterygii</taxon>
        <taxon>Teleostei</taxon>
        <taxon>Neoteleostei</taxon>
        <taxon>Acanthomorphata</taxon>
        <taxon>Ovalentaria</taxon>
        <taxon>Atherinomorphae</taxon>
        <taxon>Cyprinodontiformes</taxon>
        <taxon>Goodeidae</taxon>
        <taxon>Xenoophorus</taxon>
    </lineage>
</organism>
<name>A0ABV0Q8C2_9TELE</name>
<dbReference type="InterPro" id="IPR036322">
    <property type="entry name" value="WD40_repeat_dom_sf"/>
</dbReference>
<dbReference type="InterPro" id="IPR049916">
    <property type="entry name" value="WDR72-like"/>
</dbReference>
<keyword evidence="3" id="KW-1185">Reference proteome</keyword>
<proteinExistence type="predicted"/>
<reference evidence="2 3" key="1">
    <citation type="submission" date="2021-06" db="EMBL/GenBank/DDBJ databases">
        <authorList>
            <person name="Palmer J.M."/>
        </authorList>
    </citation>
    <scope>NUCLEOTIDE SEQUENCE [LARGE SCALE GENOMIC DNA]</scope>
    <source>
        <strain evidence="2 3">XC_2019</strain>
        <tissue evidence="2">Muscle</tissue>
    </source>
</reference>
<feature type="non-terminal residue" evidence="2">
    <location>
        <position position="1"/>
    </location>
</feature>
<dbReference type="SUPFAM" id="SSF50978">
    <property type="entry name" value="WD40 repeat-like"/>
    <property type="match status" value="1"/>
</dbReference>
<accession>A0ABV0Q8C2</accession>